<dbReference type="AlphaFoldDB" id="A0A1I7TGH2"/>
<sequence length="219" mass="24721">MSDFGDSDDGFENLRLVSPLNPEAVDSSNRPLQDVREFAANFSGSFLEANLFGNEGFGSPSGEGFGQPATPEIEDYAGLDWDASRIFKNISCSEMETDNQVCILRLKDILGKSNLGVLKMMRQMIHCGAILNKYNAETRRNMGFEDEDNVENLFQMITLLRVNVNMMLLELEDLKELIQPEFHDKNFNEKPESKKFLWISAGVVALAAVPAAVYFYRHY</sequence>
<proteinExistence type="predicted"/>
<keyword evidence="1" id="KW-1133">Transmembrane helix</keyword>
<keyword evidence="1" id="KW-0472">Membrane</keyword>
<dbReference type="eggNOG" id="ENOG502RA74">
    <property type="taxonomic scope" value="Eukaryota"/>
</dbReference>
<protein>
    <submittedName>
        <fullName evidence="3">SAM domain-containing protein</fullName>
    </submittedName>
</protein>
<dbReference type="Proteomes" id="UP000095282">
    <property type="component" value="Unplaced"/>
</dbReference>
<feature type="transmembrane region" description="Helical" evidence="1">
    <location>
        <begin position="196"/>
        <end position="216"/>
    </location>
</feature>
<evidence type="ECO:0000256" key="1">
    <source>
        <dbReference type="SAM" id="Phobius"/>
    </source>
</evidence>
<accession>A0A1I7TGH2</accession>
<organism evidence="2 3">
    <name type="scientific">Caenorhabditis tropicalis</name>
    <dbReference type="NCBI Taxonomy" id="1561998"/>
    <lineage>
        <taxon>Eukaryota</taxon>
        <taxon>Metazoa</taxon>
        <taxon>Ecdysozoa</taxon>
        <taxon>Nematoda</taxon>
        <taxon>Chromadorea</taxon>
        <taxon>Rhabditida</taxon>
        <taxon>Rhabditina</taxon>
        <taxon>Rhabditomorpha</taxon>
        <taxon>Rhabditoidea</taxon>
        <taxon>Rhabditidae</taxon>
        <taxon>Peloderinae</taxon>
        <taxon>Caenorhabditis</taxon>
    </lineage>
</organism>
<reference evidence="3" key="1">
    <citation type="submission" date="2016-11" db="UniProtKB">
        <authorList>
            <consortium name="WormBaseParasite"/>
        </authorList>
    </citation>
    <scope>IDENTIFICATION</scope>
</reference>
<keyword evidence="2" id="KW-1185">Reference proteome</keyword>
<keyword evidence="1" id="KW-0812">Transmembrane</keyword>
<dbReference type="WBParaSite" id="Csp11.Scaffold606.g5701.t1">
    <property type="protein sequence ID" value="Csp11.Scaffold606.g5701.t1"/>
    <property type="gene ID" value="Csp11.Scaffold606.g5701"/>
</dbReference>
<evidence type="ECO:0000313" key="3">
    <source>
        <dbReference type="WBParaSite" id="Csp11.Scaffold606.g5701.t1"/>
    </source>
</evidence>
<evidence type="ECO:0000313" key="2">
    <source>
        <dbReference type="Proteomes" id="UP000095282"/>
    </source>
</evidence>
<name>A0A1I7TGH2_9PELO</name>